<comment type="caution">
    <text evidence="2">The sequence shown here is derived from an EMBL/GenBank/DDBJ whole genome shotgun (WGS) entry which is preliminary data.</text>
</comment>
<dbReference type="Proteomes" id="UP001596514">
    <property type="component" value="Unassembled WGS sequence"/>
</dbReference>
<dbReference type="RefSeq" id="WP_386274395.1">
    <property type="nucleotide sequence ID" value="NZ_BAAAGK010000005.1"/>
</dbReference>
<evidence type="ECO:0000313" key="2">
    <source>
        <dbReference type="EMBL" id="MFC7604415.1"/>
    </source>
</evidence>
<evidence type="ECO:0000313" key="3">
    <source>
        <dbReference type="Proteomes" id="UP001596514"/>
    </source>
</evidence>
<protein>
    <submittedName>
        <fullName evidence="2">Uncharacterized protein</fullName>
    </submittedName>
</protein>
<evidence type="ECO:0000256" key="1">
    <source>
        <dbReference type="SAM" id="MobiDB-lite"/>
    </source>
</evidence>
<dbReference type="EMBL" id="JBHTEE010000001">
    <property type="protein sequence ID" value="MFC7604415.1"/>
    <property type="molecule type" value="Genomic_DNA"/>
</dbReference>
<accession>A0ABW2T8U5</accession>
<organism evidence="2 3">
    <name type="scientific">Streptosporangium amethystogenes subsp. fukuiense</name>
    <dbReference type="NCBI Taxonomy" id="698418"/>
    <lineage>
        <taxon>Bacteria</taxon>
        <taxon>Bacillati</taxon>
        <taxon>Actinomycetota</taxon>
        <taxon>Actinomycetes</taxon>
        <taxon>Streptosporangiales</taxon>
        <taxon>Streptosporangiaceae</taxon>
        <taxon>Streptosporangium</taxon>
    </lineage>
</organism>
<sequence>MSVGEIVTAVGIGQSTVLHHLEPPLFIHQTTMTAIPLRFCLITLRTQRLPMGGRGAWSLRSPWGAPPHYAPGEQNTAD</sequence>
<reference evidence="3" key="1">
    <citation type="journal article" date="2019" name="Int. J. Syst. Evol. Microbiol.">
        <title>The Global Catalogue of Microorganisms (GCM) 10K type strain sequencing project: providing services to taxonomists for standard genome sequencing and annotation.</title>
        <authorList>
            <consortium name="The Broad Institute Genomics Platform"/>
            <consortium name="The Broad Institute Genome Sequencing Center for Infectious Disease"/>
            <person name="Wu L."/>
            <person name="Ma J."/>
        </authorList>
    </citation>
    <scope>NUCLEOTIDE SEQUENCE [LARGE SCALE GENOMIC DNA]</scope>
    <source>
        <strain evidence="3">JCM 10083</strain>
    </source>
</reference>
<feature type="region of interest" description="Disordered" evidence="1">
    <location>
        <begin position="53"/>
        <end position="78"/>
    </location>
</feature>
<proteinExistence type="predicted"/>
<gene>
    <name evidence="2" type="ORF">ACFQVD_30320</name>
</gene>
<keyword evidence="3" id="KW-1185">Reference proteome</keyword>
<name>A0ABW2T8U5_9ACTN</name>